<evidence type="ECO:0000256" key="7">
    <source>
        <dbReference type="ARBA" id="ARBA00022827"/>
    </source>
</evidence>
<comment type="pathway">
    <text evidence="3">Lipid metabolism.</text>
</comment>
<dbReference type="Gene3D" id="1.20.140.10">
    <property type="entry name" value="Butyryl-CoA Dehydrogenase, subunit A, domain 3"/>
    <property type="match status" value="2"/>
</dbReference>
<protein>
    <recommendedName>
        <fullName evidence="5">acyl-CoA oxidase</fullName>
        <ecNumber evidence="5">1.3.3.6</ecNumber>
    </recommendedName>
</protein>
<evidence type="ECO:0000256" key="9">
    <source>
        <dbReference type="ARBA" id="ARBA00023002"/>
    </source>
</evidence>
<dbReference type="Pfam" id="PF22924">
    <property type="entry name" value="ACOX_C_alpha1"/>
    <property type="match status" value="1"/>
</dbReference>
<dbReference type="InterPro" id="IPR043138">
    <property type="entry name" value="GGT_lsub"/>
</dbReference>
<organism evidence="14 15">
    <name type="scientific">Rotaria sordida</name>
    <dbReference type="NCBI Taxonomy" id="392033"/>
    <lineage>
        <taxon>Eukaryota</taxon>
        <taxon>Metazoa</taxon>
        <taxon>Spiralia</taxon>
        <taxon>Gnathifera</taxon>
        <taxon>Rotifera</taxon>
        <taxon>Eurotatoria</taxon>
        <taxon>Bdelloidea</taxon>
        <taxon>Philodinida</taxon>
        <taxon>Philodinidae</taxon>
        <taxon>Rotaria</taxon>
    </lineage>
</organism>
<accession>A0A813XUN0</accession>
<dbReference type="FunFam" id="2.40.110.10:FF:000005">
    <property type="entry name" value="Acyl-coenzyme A oxidase"/>
    <property type="match status" value="1"/>
</dbReference>
<evidence type="ECO:0000256" key="2">
    <source>
        <dbReference type="ARBA" id="ARBA00004275"/>
    </source>
</evidence>
<keyword evidence="8" id="KW-0276">Fatty acid metabolism</keyword>
<evidence type="ECO:0000259" key="13">
    <source>
        <dbReference type="Pfam" id="PF22924"/>
    </source>
</evidence>
<evidence type="ECO:0000313" key="15">
    <source>
        <dbReference type="Proteomes" id="UP000663889"/>
    </source>
</evidence>
<dbReference type="AlphaFoldDB" id="A0A813XUN0"/>
<keyword evidence="9" id="KW-0560">Oxidoreductase</keyword>
<dbReference type="FunFam" id="1.10.246.130:FF:000001">
    <property type="entry name" value="Gamma-glutamyltransferase 5 isoform 1"/>
    <property type="match status" value="1"/>
</dbReference>
<evidence type="ECO:0000256" key="10">
    <source>
        <dbReference type="ARBA" id="ARBA00023098"/>
    </source>
</evidence>
<keyword evidence="6" id="KW-0285">Flavoprotein</keyword>
<dbReference type="Gene3D" id="1.10.246.130">
    <property type="match status" value="1"/>
</dbReference>
<gene>
    <name evidence="14" type="ORF">SEV965_LOCUS4074</name>
</gene>
<evidence type="ECO:0000256" key="11">
    <source>
        <dbReference type="ARBA" id="ARBA00023140"/>
    </source>
</evidence>
<dbReference type="EC" id="1.3.3.6" evidence="5"/>
<dbReference type="Pfam" id="PF01756">
    <property type="entry name" value="ACOX"/>
    <property type="match status" value="1"/>
</dbReference>
<dbReference type="InterPro" id="IPR043137">
    <property type="entry name" value="GGT_ssub_C"/>
</dbReference>
<proteinExistence type="inferred from homology"/>
<dbReference type="Gene3D" id="2.40.110.10">
    <property type="entry name" value="Butyryl-CoA Dehydrogenase, subunit A, domain 2"/>
    <property type="match status" value="1"/>
</dbReference>
<dbReference type="GO" id="GO:0055088">
    <property type="term" value="P:lipid homeostasis"/>
    <property type="evidence" value="ECO:0007669"/>
    <property type="project" value="TreeGrafter"/>
</dbReference>
<dbReference type="GO" id="GO:0005777">
    <property type="term" value="C:peroxisome"/>
    <property type="evidence" value="ECO:0007669"/>
    <property type="project" value="UniProtKB-SubCell"/>
</dbReference>
<feature type="domain" description="Acyl-CoA oxidase C-terminal" evidence="12">
    <location>
        <begin position="983"/>
        <end position="1159"/>
    </location>
</feature>
<dbReference type="FunFam" id="1.20.140.10:FF:000010">
    <property type="entry name" value="Acyl-coenzyme A oxidase"/>
    <property type="match status" value="1"/>
</dbReference>
<feature type="domain" description="Acyl-CoA oxidase C-alpha1" evidence="13">
    <location>
        <begin position="774"/>
        <end position="940"/>
    </location>
</feature>
<dbReference type="FunFam" id="1.20.140.10:FF:000007">
    <property type="entry name" value="Acyl-coenzyme A oxidase"/>
    <property type="match status" value="1"/>
</dbReference>
<dbReference type="GO" id="GO:0005504">
    <property type="term" value="F:fatty acid binding"/>
    <property type="evidence" value="ECO:0007669"/>
    <property type="project" value="TreeGrafter"/>
</dbReference>
<evidence type="ECO:0000256" key="3">
    <source>
        <dbReference type="ARBA" id="ARBA00005189"/>
    </source>
</evidence>
<dbReference type="InterPro" id="IPR055060">
    <property type="entry name" value="ACOX_C_alpha1"/>
</dbReference>
<comment type="caution">
    <text evidence="14">The sequence shown here is derived from an EMBL/GenBank/DDBJ whole genome shotgun (WGS) entry which is preliminary data.</text>
</comment>
<dbReference type="SUPFAM" id="SSF56235">
    <property type="entry name" value="N-terminal nucleophile aminohydrolases (Ntn hydrolases)"/>
    <property type="match status" value="1"/>
</dbReference>
<dbReference type="InterPro" id="IPR055262">
    <property type="entry name" value="GGT_CS"/>
</dbReference>
<dbReference type="InterPro" id="IPR009100">
    <property type="entry name" value="AcylCoA_DH/oxidase_NM_dom_sf"/>
</dbReference>
<dbReference type="InterPro" id="IPR002655">
    <property type="entry name" value="Acyl-CoA_oxidase_C"/>
</dbReference>
<keyword evidence="11" id="KW-0576">Peroxisome</keyword>
<keyword evidence="10" id="KW-0443">Lipid metabolism</keyword>
<evidence type="ECO:0000256" key="1">
    <source>
        <dbReference type="ARBA" id="ARBA00001974"/>
    </source>
</evidence>
<dbReference type="Pfam" id="PF01019">
    <property type="entry name" value="G_glu_transpept"/>
    <property type="match status" value="1"/>
</dbReference>
<name>A0A813XUN0_9BILA</name>
<evidence type="ECO:0000256" key="6">
    <source>
        <dbReference type="ARBA" id="ARBA00022630"/>
    </source>
</evidence>
<evidence type="ECO:0000256" key="5">
    <source>
        <dbReference type="ARBA" id="ARBA00012870"/>
    </source>
</evidence>
<dbReference type="PANTHER" id="PTHR10909:SF390">
    <property type="entry name" value="PEROXISOMAL ACYL-COENZYME A OXIDASE 3"/>
    <property type="match status" value="1"/>
</dbReference>
<dbReference type="EMBL" id="CAJNOU010000111">
    <property type="protein sequence ID" value="CAF0870153.1"/>
    <property type="molecule type" value="Genomic_DNA"/>
</dbReference>
<dbReference type="PANTHER" id="PTHR10909">
    <property type="entry name" value="ELECTRON TRANSPORT OXIDOREDUCTASE"/>
    <property type="match status" value="1"/>
</dbReference>
<comment type="similarity">
    <text evidence="4">Belongs to the acyl-CoA oxidase family.</text>
</comment>
<dbReference type="Gene3D" id="3.60.20.40">
    <property type="match status" value="1"/>
</dbReference>
<dbReference type="InterPro" id="IPR036250">
    <property type="entry name" value="AcylCo_DH-like_C"/>
</dbReference>
<evidence type="ECO:0000256" key="8">
    <source>
        <dbReference type="ARBA" id="ARBA00022832"/>
    </source>
</evidence>
<dbReference type="PRINTS" id="PR01210">
    <property type="entry name" value="GGTRANSPTASE"/>
</dbReference>
<dbReference type="SUPFAM" id="SSF56645">
    <property type="entry name" value="Acyl-CoA dehydrogenase NM domain-like"/>
    <property type="match status" value="1"/>
</dbReference>
<dbReference type="GO" id="GO:0071949">
    <property type="term" value="F:FAD binding"/>
    <property type="evidence" value="ECO:0007669"/>
    <property type="project" value="InterPro"/>
</dbReference>
<dbReference type="GO" id="GO:0016402">
    <property type="term" value="F:pristanoyl-CoA oxidase activity"/>
    <property type="evidence" value="ECO:0007669"/>
    <property type="project" value="TreeGrafter"/>
</dbReference>
<dbReference type="Proteomes" id="UP000663889">
    <property type="component" value="Unassembled WGS sequence"/>
</dbReference>
<reference evidence="14" key="1">
    <citation type="submission" date="2021-02" db="EMBL/GenBank/DDBJ databases">
        <authorList>
            <person name="Nowell W R."/>
        </authorList>
    </citation>
    <scope>NUCLEOTIDE SEQUENCE</scope>
</reference>
<comment type="subcellular location">
    <subcellularLocation>
        <location evidence="2">Peroxisome</location>
    </subcellularLocation>
</comment>
<keyword evidence="7" id="KW-0274">FAD</keyword>
<dbReference type="GO" id="GO:0033540">
    <property type="term" value="P:fatty acid beta-oxidation using acyl-CoA oxidase"/>
    <property type="evidence" value="ECO:0007669"/>
    <property type="project" value="TreeGrafter"/>
</dbReference>
<evidence type="ECO:0000313" key="14">
    <source>
        <dbReference type="EMBL" id="CAF0870153.1"/>
    </source>
</evidence>
<dbReference type="SUPFAM" id="SSF47203">
    <property type="entry name" value="Acyl-CoA dehydrogenase C-terminal domain-like"/>
    <property type="match status" value="2"/>
</dbReference>
<comment type="cofactor">
    <cofactor evidence="1">
        <name>FAD</name>
        <dbReference type="ChEBI" id="CHEBI:57692"/>
    </cofactor>
</comment>
<dbReference type="InterPro" id="IPR012258">
    <property type="entry name" value="Acyl-CoA_oxidase"/>
</dbReference>
<evidence type="ECO:0000256" key="4">
    <source>
        <dbReference type="ARBA" id="ARBA00006288"/>
    </source>
</evidence>
<sequence length="1167" mass="132801">MSNIVSLSKYPLTMATRRFITKIGTFNTHFRLFSLSSPTYADDVAPPKFQIDLPGVENYGFEGESSFMRCKHGAVAADSEEASKVGRRILNLGGSAVDAAIAVLLVVGVHNCHSTGIGGGFLMNVYDAQRKECIAVDAREAAPSQAHHRMFIDGNPPPLSTHGGLAIGIPGEIAGFWKAHKLYGKLPWAVLFKPAIEMCNEGFEVRKALAFTILKCKDNLWKQRSFRRVFFKGDSDHVYGLGDTIYRPRLGKTLSIIAEHGPSALYEGELSDGICEEIQEQGGIINRYDLETYHARVKPAIQVTLGGDYTAYGVPPPASSAITLLILKVMDGYGLTPYSLDSDEKQVRFYHIVNELFKFAYGKRSAMGDEYDSQTEKNKDIEQLLNLILSPEYAEEIRERIKEDKTQPLEYYEPMFEPQTDHGTSHCSIIDSEGNAVAVTSTINTDFGAFVYGRNTVKRKTPIKNSWMIQQIFIYKKKYFYYSWNSYIQTSIIMLDEYRSRASFCTKRMRNIFEDEQSQNYRAKIWSVLDSKPIFRQSQFPITIDEYKYLTYQRSKELIKANLLTDDEMFDNPQYKIILEQCLAMYDSSCHAKYTLSMTLFRETIRTLGTQRHEYILNLDQNHQICGCFALTELAHGSNTKEMRTTATYDPTTQEFVLNTPDIEAMKFWVGNLGYQATHAVVYAQLYTKNTCYGLHPFFVLIRDPLTYKTYDGVEAGDIGAKCGWNGLDNGFLIFRNYRIPRENLLNKHGDVLPDGTYKTPFKTSNKRFGASLGALSSSRVGISSLTIGLLINCCTIAIRYSCVRKQFGPSPGIEIPVIEYQTQNWRLIPILASLYIYRHLALSVFDNLVEFYAISMSNNEDDQDLLAYMGRELHALSCSCKAICTWNTQKACQECREACGGHGYLYATGFGNIRNDNDPSCTFEGDNNVILQQTSNYILSNYEDIYKNNTSINSPFKSILFIETMKNTLRDNHCSITSECHIKDLLNAVDWLLCYILEKSARKIDQLTIRKDLSAFDLKNTAQVYHLRTLSIVYIQRTAIFRFLQYIENNEKMDDKCKNVLDKLLIVYTLKFLEENINLLFEGNYFNNSSINIWIQNRLIDLCHDLRNEAAALVDVFAPPDHILNSVLGVSDGKVYEAINKQIHSNKHTFLTPAWIKQDLIERSKL</sequence>
<dbReference type="InterPro" id="IPR046373">
    <property type="entry name" value="Acyl-CoA_Oxase/DH_mid-dom_sf"/>
</dbReference>
<dbReference type="InterPro" id="IPR029055">
    <property type="entry name" value="Ntn_hydrolases_N"/>
</dbReference>
<dbReference type="PROSITE" id="PS00462">
    <property type="entry name" value="G_GLU_TRANSPEPTIDASE"/>
    <property type="match status" value="1"/>
</dbReference>
<evidence type="ECO:0000259" key="12">
    <source>
        <dbReference type="Pfam" id="PF01756"/>
    </source>
</evidence>